<feature type="region of interest" description="Disordered" evidence="1">
    <location>
        <begin position="173"/>
        <end position="198"/>
    </location>
</feature>
<feature type="compositionally biased region" description="Basic and acidic residues" evidence="1">
    <location>
        <begin position="173"/>
        <end position="194"/>
    </location>
</feature>
<proteinExistence type="predicted"/>
<accession>A0A0G4GAW8</accession>
<dbReference type="OMA" id="INHEIRA"/>
<feature type="compositionally biased region" description="Basic and acidic residues" evidence="1">
    <location>
        <begin position="18"/>
        <end position="45"/>
    </location>
</feature>
<dbReference type="AlphaFoldDB" id="A0A0G4GAW8"/>
<feature type="compositionally biased region" description="Basic residues" evidence="1">
    <location>
        <begin position="695"/>
        <end position="705"/>
    </location>
</feature>
<reference evidence="2 3" key="1">
    <citation type="submission" date="2014-11" db="EMBL/GenBank/DDBJ databases">
        <authorList>
            <person name="Zhu J."/>
            <person name="Qi W."/>
            <person name="Song R."/>
        </authorList>
    </citation>
    <scope>NUCLEOTIDE SEQUENCE [LARGE SCALE GENOMIC DNA]</scope>
</reference>
<keyword evidence="3" id="KW-1185">Reference proteome</keyword>
<dbReference type="EMBL" id="CDMY01000613">
    <property type="protein sequence ID" value="CEM26269.1"/>
    <property type="molecule type" value="Genomic_DNA"/>
</dbReference>
<dbReference type="InParanoid" id="A0A0G4GAW8"/>
<feature type="compositionally biased region" description="Polar residues" evidence="1">
    <location>
        <begin position="796"/>
        <end position="805"/>
    </location>
</feature>
<sequence length="1012" mass="115332">MRRRRSLIPIEAVLEMPETERTQDLTSRSKESRNILGIKPEELAHRPPISLLYSPEPSTGPGPSRRERERGERRLQSLIDATLARRCHPPVATLGLPRGCVPLRPVPTECAAEVTRMRYEHRERRRKELLHAIGRKKVERVAAAAEQQERDMQMRKEQKLSQWTSLQEYEKEIRKEERDKDRQEAQKRCRRSIEKSLQPPLERDVHQFAAVAAMQRRETRVRRRVADEVEKRYEMSDGRYRHRRMTETRYAEKRERLESRAQERLAARSTADRLRAARLLQIHHPLAETLSLSCPPSPIPPSSPFSLPYHAPGDDVSPRRSSLGGSSASAASASGSPRRDERDGFAGEGNIFALTSPVSAERETAPRYGGDMTALVSVSPGRRADYLLEAALERQRRREQRERALAEEYRQLAKKLHAKEMATLERHKLQMAERRAARQLDLDDAKFARKMAEREAGVQQMREDRAARQQLKDDAVASAREESLKQRRALMGRQLRERDLVFERERLARINHEIRAEGNRLRMFERAQEIARKKRARDYDDRLRLERKEAKYGRIAAQLRHIQQLRATRQQIAEKVTILRMSLRSALDIGPPEHRWRALQRAYTDHTQGQKPPLLDRDIDLHRLRISPPPQYAHERSRRPSSAMDVVRRGAGETEGAIVEYPPNFPLLPCVDVSKPWEDVSAAIVTRLVGEDKRHEKKEKGRRIRPPSAPPVVDGRRAGVMMIEDTASAAKEDMDEETTISDEEWLLSLEHPETFTMRSAAERPSSSLPIPMPLPLPPTMPLPVWRPSLRPSSTPIYWLSTSGSTKGKGDKTPSRPQSADPMTQRRRRSSPPVRSRPASAIPTTLKARARPASASPSPRPSARPLTSPAAAARPSTATVKRRHDSEPATHRVRPVSALAILSPPLTQKPPLTARQPSARERWVDPGPLRDGPAWRPDTEDRHHVGRKSFDAACKIYGRGHGSLVGVRRRGDRVGSEGCRAVVPYRSSSRERADVVRAKAAALRDMDEYVTRQ</sequence>
<dbReference type="VEuPathDB" id="CryptoDB:Vbra_17308"/>
<gene>
    <name evidence="2" type="ORF">Vbra_17308</name>
</gene>
<feature type="compositionally biased region" description="Low complexity" evidence="1">
    <location>
        <begin position="319"/>
        <end position="336"/>
    </location>
</feature>
<evidence type="ECO:0000313" key="2">
    <source>
        <dbReference type="EMBL" id="CEM26269.1"/>
    </source>
</evidence>
<feature type="compositionally biased region" description="Low complexity" evidence="1">
    <location>
        <begin position="850"/>
        <end position="878"/>
    </location>
</feature>
<name>A0A0G4GAW8_VITBC</name>
<dbReference type="Proteomes" id="UP000041254">
    <property type="component" value="Unassembled WGS sequence"/>
</dbReference>
<feature type="region of interest" description="Disordered" evidence="1">
    <location>
        <begin position="303"/>
        <end position="345"/>
    </location>
</feature>
<feature type="region of interest" description="Disordered" evidence="1">
    <location>
        <begin position="18"/>
        <end position="72"/>
    </location>
</feature>
<organism evidence="2 3">
    <name type="scientific">Vitrella brassicaformis (strain CCMP3155)</name>
    <dbReference type="NCBI Taxonomy" id="1169540"/>
    <lineage>
        <taxon>Eukaryota</taxon>
        <taxon>Sar</taxon>
        <taxon>Alveolata</taxon>
        <taxon>Colpodellida</taxon>
        <taxon>Vitrellaceae</taxon>
        <taxon>Vitrella</taxon>
    </lineage>
</organism>
<feature type="region of interest" description="Disordered" evidence="1">
    <location>
        <begin position="692"/>
        <end position="714"/>
    </location>
</feature>
<evidence type="ECO:0000313" key="3">
    <source>
        <dbReference type="Proteomes" id="UP000041254"/>
    </source>
</evidence>
<protein>
    <submittedName>
        <fullName evidence="2">Uncharacterized protein</fullName>
    </submittedName>
</protein>
<dbReference type="STRING" id="1169540.A0A0G4GAW8"/>
<feature type="region of interest" description="Disordered" evidence="1">
    <location>
        <begin position="796"/>
        <end position="942"/>
    </location>
</feature>
<evidence type="ECO:0000256" key="1">
    <source>
        <dbReference type="SAM" id="MobiDB-lite"/>
    </source>
</evidence>